<dbReference type="Pfam" id="PF00202">
    <property type="entry name" value="Aminotran_3"/>
    <property type="match status" value="1"/>
</dbReference>
<evidence type="ECO:0000256" key="7">
    <source>
        <dbReference type="ARBA" id="ARBA00022898"/>
    </source>
</evidence>
<dbReference type="EMBL" id="GGYP01003327">
    <property type="protein sequence ID" value="MDE48098.1"/>
    <property type="molecule type" value="Transcribed_RNA"/>
</dbReference>
<dbReference type="EC" id="2.6.1.22" evidence="3"/>
<dbReference type="InterPro" id="IPR015422">
    <property type="entry name" value="PyrdxlP-dep_Trfase_small"/>
</dbReference>
<dbReference type="GO" id="GO:0009450">
    <property type="term" value="P:gamma-aminobutyric acid catabolic process"/>
    <property type="evidence" value="ECO:0007669"/>
    <property type="project" value="TreeGrafter"/>
</dbReference>
<evidence type="ECO:0000256" key="13">
    <source>
        <dbReference type="SAM" id="MobiDB-lite"/>
    </source>
</evidence>
<dbReference type="NCBIfam" id="TIGR00699">
    <property type="entry name" value="GABAtrns_euk"/>
    <property type="match status" value="1"/>
</dbReference>
<evidence type="ECO:0000313" key="14">
    <source>
        <dbReference type="EMBL" id="MDE48098.1"/>
    </source>
</evidence>
<evidence type="ECO:0000256" key="4">
    <source>
        <dbReference type="ARBA" id="ARBA00012912"/>
    </source>
</evidence>
<evidence type="ECO:0000256" key="8">
    <source>
        <dbReference type="ARBA" id="ARBA00029760"/>
    </source>
</evidence>
<protein>
    <recommendedName>
        <fullName evidence="10">(S)-3-amino-2-methylpropionate transaminase</fullName>
        <ecNumber evidence="4">2.6.1.19</ecNumber>
        <ecNumber evidence="3">2.6.1.22</ecNumber>
    </recommendedName>
    <alternativeName>
        <fullName evidence="11">GABA aminotransferase</fullName>
    </alternativeName>
    <alternativeName>
        <fullName evidence="9">Gamma-amino-N-butyrate transaminase</fullName>
    </alternativeName>
    <alternativeName>
        <fullName evidence="8">L-AIBAT</fullName>
    </alternativeName>
</protein>
<keyword evidence="7 12" id="KW-0663">Pyridoxal phosphate</keyword>
<dbReference type="FunFam" id="3.40.640.10:FF:000029">
    <property type="entry name" value="4-aminobutyrate aminotransferase, mitochondrial"/>
    <property type="match status" value="1"/>
</dbReference>
<comment type="similarity">
    <text evidence="2 12">Belongs to the class-III pyridoxal-phosphate-dependent aminotransferase family.</text>
</comment>
<dbReference type="InterPro" id="IPR004631">
    <property type="entry name" value="4NH2But_aminotransferase_euk"/>
</dbReference>
<dbReference type="InterPro" id="IPR015421">
    <property type="entry name" value="PyrdxlP-dep_Trfase_major"/>
</dbReference>
<reference evidence="14" key="1">
    <citation type="submission" date="2018-10" db="EMBL/GenBank/DDBJ databases">
        <title>Transcriptome assembly of Aceria tosichella (Wheat curl mite) Type 2.</title>
        <authorList>
            <person name="Scully E.D."/>
            <person name="Geib S.M."/>
            <person name="Palmer N.A."/>
            <person name="Gupta A.K."/>
            <person name="Sarath G."/>
            <person name="Tatineni S."/>
        </authorList>
    </citation>
    <scope>NUCLEOTIDE SEQUENCE</scope>
    <source>
        <strain evidence="14">LincolnNE</strain>
    </source>
</reference>
<dbReference type="InterPro" id="IPR005814">
    <property type="entry name" value="Aminotrans_3"/>
</dbReference>
<dbReference type="PANTHER" id="PTHR43206">
    <property type="entry name" value="AMINOTRANSFERASE"/>
    <property type="match status" value="1"/>
</dbReference>
<comment type="cofactor">
    <cofactor evidence="1">
        <name>pyridoxal 5'-phosphate</name>
        <dbReference type="ChEBI" id="CHEBI:597326"/>
    </cofactor>
</comment>
<dbReference type="PIRSF" id="PIRSF000521">
    <property type="entry name" value="Transaminase_4ab_Lys_Orn"/>
    <property type="match status" value="1"/>
</dbReference>
<dbReference type="CDD" id="cd00610">
    <property type="entry name" value="OAT_like"/>
    <property type="match status" value="1"/>
</dbReference>
<dbReference type="EC" id="2.6.1.19" evidence="4"/>
<dbReference type="GO" id="GO:0047298">
    <property type="term" value="F:(S)-3-amino-2-methylpropionate transaminase activity"/>
    <property type="evidence" value="ECO:0007669"/>
    <property type="project" value="UniProtKB-EC"/>
</dbReference>
<evidence type="ECO:0000256" key="6">
    <source>
        <dbReference type="ARBA" id="ARBA00022679"/>
    </source>
</evidence>
<keyword evidence="5 14" id="KW-0032">Aminotransferase</keyword>
<dbReference type="GO" id="GO:0034386">
    <property type="term" value="F:4-aminobutyrate:2-oxoglutarate transaminase activity"/>
    <property type="evidence" value="ECO:0007669"/>
    <property type="project" value="UniProtKB-EC"/>
</dbReference>
<dbReference type="PANTHER" id="PTHR43206:SF1">
    <property type="entry name" value="4-AMINOBUTYRATE AMINOTRANSFERASE, MITOCHONDRIAL"/>
    <property type="match status" value="1"/>
</dbReference>
<evidence type="ECO:0000256" key="2">
    <source>
        <dbReference type="ARBA" id="ARBA00008954"/>
    </source>
</evidence>
<dbReference type="GO" id="GO:0005739">
    <property type="term" value="C:mitochondrion"/>
    <property type="evidence" value="ECO:0007669"/>
    <property type="project" value="TreeGrafter"/>
</dbReference>
<gene>
    <name evidence="14" type="primary">ABAT_0</name>
    <name evidence="14" type="ORF">g.846</name>
</gene>
<keyword evidence="6 14" id="KW-0808">Transferase</keyword>
<evidence type="ECO:0000256" key="10">
    <source>
        <dbReference type="ARBA" id="ARBA00030857"/>
    </source>
</evidence>
<evidence type="ECO:0000256" key="9">
    <source>
        <dbReference type="ARBA" id="ARBA00030204"/>
    </source>
</evidence>
<evidence type="ECO:0000256" key="1">
    <source>
        <dbReference type="ARBA" id="ARBA00001933"/>
    </source>
</evidence>
<dbReference type="GO" id="GO:0030170">
    <property type="term" value="F:pyridoxal phosphate binding"/>
    <property type="evidence" value="ECO:0007669"/>
    <property type="project" value="InterPro"/>
</dbReference>
<dbReference type="Gene3D" id="3.90.1150.10">
    <property type="entry name" value="Aspartate Aminotransferase, domain 1"/>
    <property type="match status" value="1"/>
</dbReference>
<evidence type="ECO:0000256" key="11">
    <source>
        <dbReference type="ARBA" id="ARBA00031787"/>
    </source>
</evidence>
<sequence length="528" mass="58480">MMMIWRLASPNRGIGGAAQLFSRTHCPNQFSEIMQQTPAAVASARLASSATKSKLSASASTDRQMEAEPSGPKILTDRLPGPKSSELLKSLDKIQQTGSVKLFIDYEKSIGNFMVDADGNTFLDIITQISSIPLGYNHPALIEALRDPANAAEFVNRPCLGYLPPKQFMDRISNALLAVAPKGLTEVQTMACGSCSVENALKAAFMRYMDLQRGGKPPTQEDLQTTMYNKSPGSPSLSALSFDGGFHGRTLGALSCTHSKAIHKLDVPAFDWPIGRFPRYKYPLDEFSQENAQEDQKCLENVEQLIQDYKHKAPVAAMIVEPIQAEGGDFHGSAKFFQGLRRICTQHKIGLIVDEVQTGCGPTGRFWAHEHFNLDDAPDFVTFSKKMLLGGYFYKPEFRPNQGYRVFNTWMGDPSKLILLEQVINVIHNENLLEKVEQTGVRLQGGLMSLQDKYKGLLANVRGRGTFCAMDFPDGPTRDKALERLAMHGIYAGGCGERAVRVRTALVFNDKHTDILLDRLERVLTELK</sequence>
<evidence type="ECO:0000256" key="12">
    <source>
        <dbReference type="RuleBase" id="RU003560"/>
    </source>
</evidence>
<evidence type="ECO:0000256" key="3">
    <source>
        <dbReference type="ARBA" id="ARBA00012876"/>
    </source>
</evidence>
<dbReference type="InterPro" id="IPR015424">
    <property type="entry name" value="PyrdxlP-dep_Trfase"/>
</dbReference>
<organism evidence="14">
    <name type="scientific">Aceria tosichella</name>
    <name type="common">wheat curl mite</name>
    <dbReference type="NCBI Taxonomy" id="561515"/>
    <lineage>
        <taxon>Eukaryota</taxon>
        <taxon>Metazoa</taxon>
        <taxon>Ecdysozoa</taxon>
        <taxon>Arthropoda</taxon>
        <taxon>Chelicerata</taxon>
        <taxon>Arachnida</taxon>
        <taxon>Acari</taxon>
        <taxon>Acariformes</taxon>
        <taxon>Trombidiformes</taxon>
        <taxon>Prostigmata</taxon>
        <taxon>Eupodina</taxon>
        <taxon>Eriophyoidea</taxon>
        <taxon>Eriophyidae</taxon>
        <taxon>Eriophyinae</taxon>
        <taxon>Aceriini</taxon>
        <taxon>Aceria</taxon>
    </lineage>
</organism>
<proteinExistence type="inferred from homology"/>
<dbReference type="Gene3D" id="3.40.640.10">
    <property type="entry name" value="Type I PLP-dependent aspartate aminotransferase-like (Major domain)"/>
    <property type="match status" value="1"/>
</dbReference>
<accession>A0A6G1SCH2</accession>
<dbReference type="SUPFAM" id="SSF53383">
    <property type="entry name" value="PLP-dependent transferases"/>
    <property type="match status" value="1"/>
</dbReference>
<feature type="region of interest" description="Disordered" evidence="13">
    <location>
        <begin position="53"/>
        <end position="79"/>
    </location>
</feature>
<dbReference type="AlphaFoldDB" id="A0A6G1SCH2"/>
<name>A0A6G1SCH2_9ACAR</name>
<evidence type="ECO:0000256" key="5">
    <source>
        <dbReference type="ARBA" id="ARBA00022576"/>
    </source>
</evidence>